<dbReference type="GO" id="GO:0031430">
    <property type="term" value="C:M band"/>
    <property type="evidence" value="ECO:0007669"/>
    <property type="project" value="TreeGrafter"/>
</dbReference>
<dbReference type="InterPro" id="IPR013783">
    <property type="entry name" value="Ig-like_fold"/>
</dbReference>
<dbReference type="InterPro" id="IPR036116">
    <property type="entry name" value="FN3_sf"/>
</dbReference>
<reference evidence="4" key="1">
    <citation type="submission" date="2013-03" db="EMBL/GenBank/DDBJ databases">
        <authorList>
            <person name="Jeffery W."/>
            <person name="Warren W."/>
            <person name="Wilson R.K."/>
        </authorList>
    </citation>
    <scope>NUCLEOTIDE SEQUENCE</scope>
    <source>
        <strain evidence="4">female</strain>
    </source>
</reference>
<name>A0A3B1KFV5_ASTMX</name>
<dbReference type="FunFam" id="2.60.40.10:FF:000112">
    <property type="entry name" value="Titin a"/>
    <property type="match status" value="1"/>
</dbReference>
<dbReference type="InterPro" id="IPR036179">
    <property type="entry name" value="Ig-like_dom_sf"/>
</dbReference>
<dbReference type="AlphaFoldDB" id="A0A3B1KFV5"/>
<feature type="domain" description="Fibronectin type-III" evidence="2">
    <location>
        <begin position="41"/>
        <end position="135"/>
    </location>
</feature>
<reference evidence="3" key="4">
    <citation type="submission" date="2025-09" db="UniProtKB">
        <authorList>
            <consortium name="Ensembl"/>
        </authorList>
    </citation>
    <scope>IDENTIFICATION</scope>
</reference>
<sequence length="303" mass="33042">MELVSQGVLGFDGGKYMLTVENSSGSKTAFVNVRVLDTPGAPQNLIIKDITKDSVSLIWDPPIIDGGSRVRHYLVEKRESTRKAYSIVNASCPKTSWRIGDLQEGSLYSFRILAENEYGVGLPVETTEPVKISEKPLPPGKVTLKEVTGSSVTLSWEKPDHDGGSRISGYIVEMQGKGSDKWTQVTTVKITEAVIAGLTQGEEYSFRISATNEKGTSDPRPLSVPVVAKDLIIAPTFKMLFTTFSVLAGDDLKIDVPYAAHMVVVWNKPGSDGGSKILGYHLESKEKNSLLWVKQNKTILPDA</sequence>
<dbReference type="Bgee" id="ENSAMXG00000043262">
    <property type="expression patterns" value="Expressed in muscle tissue and 6 other cell types or tissues"/>
</dbReference>
<reference evidence="4" key="2">
    <citation type="journal article" date="2014" name="Nat. Commun.">
        <title>The cavefish genome reveals candidate genes for eye loss.</title>
        <authorList>
            <person name="McGaugh S.E."/>
            <person name="Gross J.B."/>
            <person name="Aken B."/>
            <person name="Blin M."/>
            <person name="Borowsky R."/>
            <person name="Chalopin D."/>
            <person name="Hinaux H."/>
            <person name="Jeffery W.R."/>
            <person name="Keene A."/>
            <person name="Ma L."/>
            <person name="Minx P."/>
            <person name="Murphy D."/>
            <person name="O'Quin K.E."/>
            <person name="Retaux S."/>
            <person name="Rohner N."/>
            <person name="Searle S.M."/>
            <person name="Stahl B.A."/>
            <person name="Tabin C."/>
            <person name="Volff J.N."/>
            <person name="Yoshizawa M."/>
            <person name="Warren W.C."/>
        </authorList>
    </citation>
    <scope>NUCLEOTIDE SEQUENCE [LARGE SCALE GENOMIC DNA]</scope>
    <source>
        <strain evidence="4">female</strain>
    </source>
</reference>
<keyword evidence="1" id="KW-0393">Immunoglobulin domain</keyword>
<dbReference type="InterPro" id="IPR003961">
    <property type="entry name" value="FN3_dom"/>
</dbReference>
<dbReference type="SUPFAM" id="SSF48726">
    <property type="entry name" value="Immunoglobulin"/>
    <property type="match status" value="1"/>
</dbReference>
<dbReference type="Proteomes" id="UP000018467">
    <property type="component" value="Unassembled WGS sequence"/>
</dbReference>
<dbReference type="PROSITE" id="PS50853">
    <property type="entry name" value="FN3"/>
    <property type="match status" value="2"/>
</dbReference>
<dbReference type="InParanoid" id="A0A3B1KFV5"/>
<proteinExistence type="predicted"/>
<dbReference type="Gene3D" id="2.60.40.10">
    <property type="entry name" value="Immunoglobulins"/>
    <property type="match status" value="3"/>
</dbReference>
<dbReference type="Ensembl" id="ENSAMXT00000038939.1">
    <property type="protein sequence ID" value="ENSAMXP00000053413.1"/>
    <property type="gene ID" value="ENSAMXG00000043262.1"/>
</dbReference>
<keyword evidence="4" id="KW-1185">Reference proteome</keyword>
<evidence type="ECO:0000256" key="1">
    <source>
        <dbReference type="ARBA" id="ARBA00023319"/>
    </source>
</evidence>
<dbReference type="FunFam" id="2.60.40.10:FF:000003">
    <property type="entry name" value="Titin isoform E"/>
    <property type="match status" value="1"/>
</dbReference>
<dbReference type="CDD" id="cd00063">
    <property type="entry name" value="FN3"/>
    <property type="match status" value="2"/>
</dbReference>
<dbReference type="GO" id="GO:0008307">
    <property type="term" value="F:structural constituent of muscle"/>
    <property type="evidence" value="ECO:0007669"/>
    <property type="project" value="TreeGrafter"/>
</dbReference>
<evidence type="ECO:0000259" key="2">
    <source>
        <dbReference type="PROSITE" id="PS50853"/>
    </source>
</evidence>
<evidence type="ECO:0000313" key="3">
    <source>
        <dbReference type="Ensembl" id="ENSAMXP00000053413.1"/>
    </source>
</evidence>
<dbReference type="GO" id="GO:0045214">
    <property type="term" value="P:sarcomere organization"/>
    <property type="evidence" value="ECO:0007669"/>
    <property type="project" value="TreeGrafter"/>
</dbReference>
<dbReference type="PRINTS" id="PR00014">
    <property type="entry name" value="FNTYPEIII"/>
</dbReference>
<dbReference type="GeneTree" id="ENSGT01150000286978"/>
<reference evidence="3" key="3">
    <citation type="submission" date="2025-08" db="UniProtKB">
        <authorList>
            <consortium name="Ensembl"/>
        </authorList>
    </citation>
    <scope>IDENTIFICATION</scope>
</reference>
<evidence type="ECO:0000313" key="4">
    <source>
        <dbReference type="Proteomes" id="UP000018467"/>
    </source>
</evidence>
<feature type="domain" description="Fibronectin type-III" evidence="2">
    <location>
        <begin position="138"/>
        <end position="231"/>
    </location>
</feature>
<dbReference type="Pfam" id="PF00041">
    <property type="entry name" value="fn3"/>
    <property type="match status" value="2"/>
</dbReference>
<dbReference type="PANTHER" id="PTHR14340">
    <property type="entry name" value="MICROFIBRIL-ASSOCIATED GLYCOPROTEIN 3"/>
    <property type="match status" value="1"/>
</dbReference>
<dbReference type="GO" id="GO:0048738">
    <property type="term" value="P:cardiac muscle tissue development"/>
    <property type="evidence" value="ECO:0007669"/>
    <property type="project" value="TreeGrafter"/>
</dbReference>
<protein>
    <recommendedName>
        <fullName evidence="2">Fibronectin type-III domain-containing protein</fullName>
    </recommendedName>
</protein>
<dbReference type="SUPFAM" id="SSF49265">
    <property type="entry name" value="Fibronectin type III"/>
    <property type="match status" value="2"/>
</dbReference>
<dbReference type="PANTHER" id="PTHR14340:SF13">
    <property type="entry name" value="TITIN"/>
    <property type="match status" value="1"/>
</dbReference>
<accession>A0A3B1KFV5</accession>
<dbReference type="SMART" id="SM00060">
    <property type="entry name" value="FN3"/>
    <property type="match status" value="2"/>
</dbReference>
<organism evidence="3 4">
    <name type="scientific">Astyanax mexicanus</name>
    <name type="common">Blind cave fish</name>
    <name type="synonym">Astyanax fasciatus mexicanus</name>
    <dbReference type="NCBI Taxonomy" id="7994"/>
    <lineage>
        <taxon>Eukaryota</taxon>
        <taxon>Metazoa</taxon>
        <taxon>Chordata</taxon>
        <taxon>Craniata</taxon>
        <taxon>Vertebrata</taxon>
        <taxon>Euteleostomi</taxon>
        <taxon>Actinopterygii</taxon>
        <taxon>Neopterygii</taxon>
        <taxon>Teleostei</taxon>
        <taxon>Ostariophysi</taxon>
        <taxon>Characiformes</taxon>
        <taxon>Characoidei</taxon>
        <taxon>Acestrorhamphidae</taxon>
        <taxon>Acestrorhamphinae</taxon>
        <taxon>Astyanax</taxon>
    </lineage>
</organism>
<dbReference type="STRING" id="7994.ENSAMXP00000053413"/>